<sequence length="248" mass="29623">MELIDYIDGLFIDVPSIPDYWISVRLNKEFKGNASIWYTAMKEIHGRRNWPLWKRQLIQKYSNGTWIWQTTMSFENDKYSVYKDPYEWCLRKSKRLKVIDPQMNIQIRNHKLLKHIPGELEHAVNFRCNNDCTLCEIANALQNVGKTTNIGKYTPYKSRSFKDKQPFRVEFEDKPRERVAEVERRKILVTPVVQQTTMPTAFQRQTKKSMLLRKSQRRNCQQSLLNQTLCVMPSEHILIMTKTQEKNY</sequence>
<dbReference type="EMBL" id="AVOT02014465">
    <property type="protein sequence ID" value="MBW0497924.1"/>
    <property type="molecule type" value="Genomic_DNA"/>
</dbReference>
<keyword evidence="2" id="KW-1185">Reference proteome</keyword>
<dbReference type="Proteomes" id="UP000765509">
    <property type="component" value="Unassembled WGS sequence"/>
</dbReference>
<protein>
    <submittedName>
        <fullName evidence="1">Uncharacterized protein</fullName>
    </submittedName>
</protein>
<proteinExistence type="predicted"/>
<evidence type="ECO:0000313" key="1">
    <source>
        <dbReference type="EMBL" id="MBW0497924.1"/>
    </source>
</evidence>
<dbReference type="AlphaFoldDB" id="A0A9Q3D6X8"/>
<name>A0A9Q3D6X8_9BASI</name>
<organism evidence="1 2">
    <name type="scientific">Austropuccinia psidii MF-1</name>
    <dbReference type="NCBI Taxonomy" id="1389203"/>
    <lineage>
        <taxon>Eukaryota</taxon>
        <taxon>Fungi</taxon>
        <taxon>Dikarya</taxon>
        <taxon>Basidiomycota</taxon>
        <taxon>Pucciniomycotina</taxon>
        <taxon>Pucciniomycetes</taxon>
        <taxon>Pucciniales</taxon>
        <taxon>Sphaerophragmiaceae</taxon>
        <taxon>Austropuccinia</taxon>
    </lineage>
</organism>
<comment type="caution">
    <text evidence="1">The sequence shown here is derived from an EMBL/GenBank/DDBJ whole genome shotgun (WGS) entry which is preliminary data.</text>
</comment>
<evidence type="ECO:0000313" key="2">
    <source>
        <dbReference type="Proteomes" id="UP000765509"/>
    </source>
</evidence>
<dbReference type="OrthoDB" id="2507294at2759"/>
<gene>
    <name evidence="1" type="ORF">O181_037639</name>
</gene>
<reference evidence="1" key="1">
    <citation type="submission" date="2021-03" db="EMBL/GenBank/DDBJ databases">
        <title>Draft genome sequence of rust myrtle Austropuccinia psidii MF-1, a brazilian biotype.</title>
        <authorList>
            <person name="Quecine M.C."/>
            <person name="Pachon D.M.R."/>
            <person name="Bonatelli M.L."/>
            <person name="Correr F.H."/>
            <person name="Franceschini L.M."/>
            <person name="Leite T.F."/>
            <person name="Margarido G.R.A."/>
            <person name="Almeida C.A."/>
            <person name="Ferrarezi J.A."/>
            <person name="Labate C.A."/>
        </authorList>
    </citation>
    <scope>NUCLEOTIDE SEQUENCE</scope>
    <source>
        <strain evidence="1">MF-1</strain>
    </source>
</reference>
<accession>A0A9Q3D6X8</accession>